<dbReference type="Proteomes" id="UP000319619">
    <property type="component" value="Unassembled WGS sequence"/>
</dbReference>
<dbReference type="InterPro" id="IPR039448">
    <property type="entry name" value="Beta_helix"/>
</dbReference>
<dbReference type="PANTHER" id="PTHR11319">
    <property type="entry name" value="G PROTEIN-COUPLED RECEPTOR-RELATED"/>
    <property type="match status" value="1"/>
</dbReference>
<dbReference type="PANTHER" id="PTHR11319:SF35">
    <property type="entry name" value="OUTER MEMBRANE PROTEIN PMPC-RELATED"/>
    <property type="match status" value="1"/>
</dbReference>
<dbReference type="Pfam" id="PF18962">
    <property type="entry name" value="Por_Secre_tail"/>
    <property type="match status" value="1"/>
</dbReference>
<evidence type="ECO:0000259" key="1">
    <source>
        <dbReference type="Pfam" id="PF13229"/>
    </source>
</evidence>
<proteinExistence type="predicted"/>
<dbReference type="SUPFAM" id="SSF51126">
    <property type="entry name" value="Pectin lyase-like"/>
    <property type="match status" value="2"/>
</dbReference>
<dbReference type="Gene3D" id="2.160.20.10">
    <property type="entry name" value="Single-stranded right-handed beta-helix, Pectin lyase-like"/>
    <property type="match status" value="1"/>
</dbReference>
<comment type="caution">
    <text evidence="3">The sequence shown here is derived from an EMBL/GenBank/DDBJ whole genome shotgun (WGS) entry which is preliminary data.</text>
</comment>
<dbReference type="SMART" id="SM00710">
    <property type="entry name" value="PbH1"/>
    <property type="match status" value="8"/>
</dbReference>
<evidence type="ECO:0000313" key="3">
    <source>
        <dbReference type="EMBL" id="TKJ37268.1"/>
    </source>
</evidence>
<protein>
    <recommendedName>
        <fullName evidence="5">Secretion system C-terminal sorting domain-containing protein</fullName>
    </recommendedName>
</protein>
<dbReference type="Pfam" id="PF13229">
    <property type="entry name" value="Beta_helix"/>
    <property type="match status" value="1"/>
</dbReference>
<dbReference type="InterPro" id="IPR006626">
    <property type="entry name" value="PbH1"/>
</dbReference>
<accession>A0A532UQQ1</accession>
<dbReference type="Gene3D" id="2.60.40.4070">
    <property type="match status" value="1"/>
</dbReference>
<dbReference type="AlphaFoldDB" id="A0A532UQQ1"/>
<dbReference type="InterPro" id="IPR026444">
    <property type="entry name" value="Secre_tail"/>
</dbReference>
<dbReference type="InterPro" id="IPR011050">
    <property type="entry name" value="Pectin_lyase_fold/virulence"/>
</dbReference>
<dbReference type="EMBL" id="NJBN01000013">
    <property type="protein sequence ID" value="TKJ37268.1"/>
    <property type="molecule type" value="Genomic_DNA"/>
</dbReference>
<sequence length="595" mass="64324">MKNLHLLLICSLVLIIELTFAEAIYVSGDVAGVWSADTVFVTGEIRIPPDSSLTIEPGVYIWFNSHYKMIVDSNATLMAIGAETDTIRFHSSAWYAYEIYYGGWHGIRFLNAADESTLKYCQFINGAAYANYGPNEDKNGGGVYCLESNPTISNCLFTNCLADYYGGGIYCQDQSDPHIRNCCFDDNVANVGAAIHCTNSSPLIENNEIINNYAIDGAGIGCDEAAAPIITSNYISDNLAIGSYSSDGGGIWSNWANPEIYSNTIINNVASGSGGGIFVRGFNGVIMDNIIHNNTTINGGGICCGTDSNPIISNNEVIGNSAGNYYGGGIMFYDNSSPIVNNNLFCGNTAYSGGGIWCRDDSYPYIINCVIADNTAEYGSGIYVHSCCPEVFNCVIRNFSTQEIFLDWAASINITYSNIQYGWFGQGNIDEDPLFITGPFSDYHLGPNSPCVDTGNPGPQYDDPEDPQNPGFALWPALGTIRNDMGVYGGDGASGWLGVKEKERTPLPNGFHLYQNFPNPFNPVTTILFELPVATHVTLQVFDVQGRVVATLIDGWRTVGIHEVTFEASGLASGVYLYSMSAGNFEGSGKMILLK</sequence>
<name>A0A532UQQ1_UNCL8</name>
<evidence type="ECO:0008006" key="5">
    <source>
        <dbReference type="Google" id="ProtNLM"/>
    </source>
</evidence>
<reference evidence="3 4" key="1">
    <citation type="submission" date="2017-06" db="EMBL/GenBank/DDBJ databases">
        <title>Novel microbial phyla capable of carbon fixation and sulfur reduction in deep-sea sediments.</title>
        <authorList>
            <person name="Huang J."/>
            <person name="Baker B."/>
            <person name="Wang Y."/>
        </authorList>
    </citation>
    <scope>NUCLEOTIDE SEQUENCE [LARGE SCALE GENOMIC DNA]</scope>
    <source>
        <strain evidence="3">B3_LCP</strain>
    </source>
</reference>
<organism evidence="3 4">
    <name type="scientific">candidate division LCP-89 bacterium B3_LCP</name>
    <dbReference type="NCBI Taxonomy" id="2012998"/>
    <lineage>
        <taxon>Bacteria</taxon>
        <taxon>Pseudomonadati</taxon>
        <taxon>Bacteria division LCP-89</taxon>
    </lineage>
</organism>
<dbReference type="InterPro" id="IPR012334">
    <property type="entry name" value="Pectin_lyas_fold"/>
</dbReference>
<evidence type="ECO:0000313" key="4">
    <source>
        <dbReference type="Proteomes" id="UP000319619"/>
    </source>
</evidence>
<evidence type="ECO:0000259" key="2">
    <source>
        <dbReference type="Pfam" id="PF18962"/>
    </source>
</evidence>
<gene>
    <name evidence="3" type="ORF">CEE37_14260</name>
</gene>
<dbReference type="NCBIfam" id="TIGR04183">
    <property type="entry name" value="Por_Secre_tail"/>
    <property type="match status" value="1"/>
</dbReference>
<feature type="domain" description="Secretion system C-terminal sorting" evidence="2">
    <location>
        <begin position="517"/>
        <end position="592"/>
    </location>
</feature>
<feature type="domain" description="Right handed beta helix" evidence="1">
    <location>
        <begin position="263"/>
        <end position="411"/>
    </location>
</feature>